<proteinExistence type="predicted"/>
<reference evidence="2 3" key="1">
    <citation type="journal article" date="2024" name="Commun. Biol.">
        <title>Comparative genomic analysis of thermophilic fungi reveals convergent evolutionary adaptations and gene losses.</title>
        <authorList>
            <person name="Steindorff A.S."/>
            <person name="Aguilar-Pontes M.V."/>
            <person name="Robinson A.J."/>
            <person name="Andreopoulos B."/>
            <person name="LaButti K."/>
            <person name="Kuo A."/>
            <person name="Mondo S."/>
            <person name="Riley R."/>
            <person name="Otillar R."/>
            <person name="Haridas S."/>
            <person name="Lipzen A."/>
            <person name="Grimwood J."/>
            <person name="Schmutz J."/>
            <person name="Clum A."/>
            <person name="Reid I.D."/>
            <person name="Moisan M.C."/>
            <person name="Butler G."/>
            <person name="Nguyen T.T.M."/>
            <person name="Dewar K."/>
            <person name="Conant G."/>
            <person name="Drula E."/>
            <person name="Henrissat B."/>
            <person name="Hansel C."/>
            <person name="Singer S."/>
            <person name="Hutchinson M.I."/>
            <person name="de Vries R.P."/>
            <person name="Natvig D.O."/>
            <person name="Powell A.J."/>
            <person name="Tsang A."/>
            <person name="Grigoriev I.V."/>
        </authorList>
    </citation>
    <scope>NUCLEOTIDE SEQUENCE [LARGE SCALE GENOMIC DNA]</scope>
    <source>
        <strain evidence="2 3">ATCC 24622</strain>
    </source>
</reference>
<dbReference type="EMBL" id="JAZHXJ010002288">
    <property type="protein sequence ID" value="KAL1839776.1"/>
    <property type="molecule type" value="Genomic_DNA"/>
</dbReference>
<comment type="caution">
    <text evidence="2">The sequence shown here is derived from an EMBL/GenBank/DDBJ whole genome shotgun (WGS) entry which is preliminary data.</text>
</comment>
<evidence type="ECO:0000313" key="3">
    <source>
        <dbReference type="Proteomes" id="UP001586593"/>
    </source>
</evidence>
<dbReference type="Proteomes" id="UP001586593">
    <property type="component" value="Unassembled WGS sequence"/>
</dbReference>
<gene>
    <name evidence="2" type="ORF">VTK73DRAFT_3916</name>
</gene>
<evidence type="ECO:0000256" key="1">
    <source>
        <dbReference type="SAM" id="MobiDB-lite"/>
    </source>
</evidence>
<feature type="compositionally biased region" description="Polar residues" evidence="1">
    <location>
        <begin position="1"/>
        <end position="12"/>
    </location>
</feature>
<protein>
    <submittedName>
        <fullName evidence="2">Uncharacterized protein</fullName>
    </submittedName>
</protein>
<feature type="region of interest" description="Disordered" evidence="1">
    <location>
        <begin position="1"/>
        <end position="21"/>
    </location>
</feature>
<name>A0ABR3VF68_9PEZI</name>
<keyword evidence="3" id="KW-1185">Reference proteome</keyword>
<organism evidence="2 3">
    <name type="scientific">Phialemonium thermophilum</name>
    <dbReference type="NCBI Taxonomy" id="223376"/>
    <lineage>
        <taxon>Eukaryota</taxon>
        <taxon>Fungi</taxon>
        <taxon>Dikarya</taxon>
        <taxon>Ascomycota</taxon>
        <taxon>Pezizomycotina</taxon>
        <taxon>Sordariomycetes</taxon>
        <taxon>Sordariomycetidae</taxon>
        <taxon>Cephalothecales</taxon>
        <taxon>Cephalothecaceae</taxon>
        <taxon>Phialemonium</taxon>
    </lineage>
</organism>
<evidence type="ECO:0000313" key="2">
    <source>
        <dbReference type="EMBL" id="KAL1839776.1"/>
    </source>
</evidence>
<accession>A0ABR3VF68</accession>
<sequence length="51" mass="5663">MARITGNRTNPSGRGLRQNGIHRVFSLDQTELLTVRDCETAEQGGLSRGRH</sequence>